<feature type="compositionally biased region" description="Basic and acidic residues" evidence="5">
    <location>
        <begin position="1"/>
        <end position="18"/>
    </location>
</feature>
<organism evidence="8 9">
    <name type="scientific">Nesterenkonia cremea</name>
    <dbReference type="NCBI Taxonomy" id="1882340"/>
    <lineage>
        <taxon>Bacteria</taxon>
        <taxon>Bacillati</taxon>
        <taxon>Actinomycetota</taxon>
        <taxon>Actinomycetes</taxon>
        <taxon>Micrococcales</taxon>
        <taxon>Micrococcaceae</taxon>
        <taxon>Nesterenkonia</taxon>
    </lineage>
</organism>
<dbReference type="Pfam" id="PF13515">
    <property type="entry name" value="FUSC_2"/>
    <property type="match status" value="1"/>
</dbReference>
<comment type="caution">
    <text evidence="8">The sequence shown here is derived from an EMBL/GenBank/DDBJ whole genome shotgun (WGS) entry which is preliminary data.</text>
</comment>
<dbReference type="Proteomes" id="UP000633136">
    <property type="component" value="Unassembled WGS sequence"/>
</dbReference>
<feature type="transmembrane region" description="Helical" evidence="6">
    <location>
        <begin position="118"/>
        <end position="140"/>
    </location>
</feature>
<reference evidence="8" key="1">
    <citation type="journal article" date="2014" name="Int. J. Syst. Evol. Microbiol.">
        <title>Complete genome sequence of Corynebacterium casei LMG S-19264T (=DSM 44701T), isolated from a smear-ripened cheese.</title>
        <authorList>
            <consortium name="US DOE Joint Genome Institute (JGI-PGF)"/>
            <person name="Walter F."/>
            <person name="Albersmeier A."/>
            <person name="Kalinowski J."/>
            <person name="Ruckert C."/>
        </authorList>
    </citation>
    <scope>NUCLEOTIDE SEQUENCE</scope>
    <source>
        <strain evidence="8">CGMCC 1.15388</strain>
    </source>
</reference>
<evidence type="ECO:0000256" key="2">
    <source>
        <dbReference type="ARBA" id="ARBA00022692"/>
    </source>
</evidence>
<evidence type="ECO:0000256" key="3">
    <source>
        <dbReference type="ARBA" id="ARBA00022989"/>
    </source>
</evidence>
<comment type="subcellular location">
    <subcellularLocation>
        <location evidence="1">Membrane</location>
        <topology evidence="1">Multi-pass membrane protein</topology>
    </subcellularLocation>
</comment>
<proteinExistence type="predicted"/>
<evidence type="ECO:0000256" key="1">
    <source>
        <dbReference type="ARBA" id="ARBA00004141"/>
    </source>
</evidence>
<evidence type="ECO:0000256" key="6">
    <source>
        <dbReference type="SAM" id="Phobius"/>
    </source>
</evidence>
<dbReference type="RefSeq" id="WP_229658695.1">
    <property type="nucleotide sequence ID" value="NZ_BMIS01000001.1"/>
</dbReference>
<dbReference type="InterPro" id="IPR049453">
    <property type="entry name" value="Memb_transporter_dom"/>
</dbReference>
<gene>
    <name evidence="8" type="ORF">GCM10011401_02830</name>
</gene>
<evidence type="ECO:0000313" key="8">
    <source>
        <dbReference type="EMBL" id="GGE59500.1"/>
    </source>
</evidence>
<dbReference type="EMBL" id="BMIS01000001">
    <property type="protein sequence ID" value="GGE59500.1"/>
    <property type="molecule type" value="Genomic_DNA"/>
</dbReference>
<keyword evidence="2 6" id="KW-0812">Transmembrane</keyword>
<accession>A0A917ENF0</accession>
<dbReference type="AlphaFoldDB" id="A0A917ENF0"/>
<feature type="region of interest" description="Disordered" evidence="5">
    <location>
        <begin position="1"/>
        <end position="24"/>
    </location>
</feature>
<keyword evidence="9" id="KW-1185">Reference proteome</keyword>
<keyword evidence="3 6" id="KW-1133">Transmembrane helix</keyword>
<evidence type="ECO:0000256" key="4">
    <source>
        <dbReference type="ARBA" id="ARBA00023136"/>
    </source>
</evidence>
<evidence type="ECO:0000259" key="7">
    <source>
        <dbReference type="Pfam" id="PF13515"/>
    </source>
</evidence>
<evidence type="ECO:0000256" key="5">
    <source>
        <dbReference type="SAM" id="MobiDB-lite"/>
    </source>
</evidence>
<dbReference type="GO" id="GO:0016020">
    <property type="term" value="C:membrane"/>
    <property type="evidence" value="ECO:0007669"/>
    <property type="project" value="UniProtKB-SubCell"/>
</dbReference>
<evidence type="ECO:0000313" key="9">
    <source>
        <dbReference type="Proteomes" id="UP000633136"/>
    </source>
</evidence>
<keyword evidence="4 6" id="KW-0472">Membrane</keyword>
<feature type="domain" description="Integral membrane bound transporter" evidence="7">
    <location>
        <begin position="69"/>
        <end position="187"/>
    </location>
</feature>
<name>A0A917ENF0_9MICC</name>
<protein>
    <submittedName>
        <fullName evidence="8">FUSC family protein</fullName>
    </submittedName>
</protein>
<reference evidence="8" key="2">
    <citation type="submission" date="2020-09" db="EMBL/GenBank/DDBJ databases">
        <authorList>
            <person name="Sun Q."/>
            <person name="Zhou Y."/>
        </authorList>
    </citation>
    <scope>NUCLEOTIDE SEQUENCE</scope>
    <source>
        <strain evidence="8">CGMCC 1.15388</strain>
    </source>
</reference>
<sequence length="399" mass="43337">MDDDRISESAPDSHDRPESSGNLPRGLRVRLREGRRFLTNRLSSGLVRARRSMIPALQMTVAGVGAYTFAERVVGHEAPIFAAVAALIAMGFSKEPQLRRTVEVALGCTLGILIGDTLLYFFGTGLVTALVVVFFSIMLARILDPGATFTMQMGLQALLVVMLPAPDGGPLVRSMDAVIGGSVAILITVITPKDPRREPVRELKSVAEELIKALRETGAAVRTTDSRQAWHALIRCRGLQDQIDGVATSMRSARELTSYSIVSRHHRHDVRSMDQVASRLDLAVRSMRVVSRRTVSMLDHAGLTEEGAEKLSSAFEELAEGTLLLSRTVSETSSGDSPRMSVARDAYATVARQLHPARLSVDTLEGETVVLLLRTMVVDLLEATGLDHDDAVAHLPTLE</sequence>